<evidence type="ECO:0000313" key="3">
    <source>
        <dbReference type="Proteomes" id="UP001301769"/>
    </source>
</evidence>
<name>A0AAN7B067_9PEZI</name>
<reference evidence="2" key="1">
    <citation type="journal article" date="2023" name="Mol. Phylogenet. Evol.">
        <title>Genome-scale phylogeny and comparative genomics of the fungal order Sordariales.</title>
        <authorList>
            <person name="Hensen N."/>
            <person name="Bonometti L."/>
            <person name="Westerberg I."/>
            <person name="Brannstrom I.O."/>
            <person name="Guillou S."/>
            <person name="Cros-Aarteil S."/>
            <person name="Calhoun S."/>
            <person name="Haridas S."/>
            <person name="Kuo A."/>
            <person name="Mondo S."/>
            <person name="Pangilinan J."/>
            <person name="Riley R."/>
            <person name="LaButti K."/>
            <person name="Andreopoulos B."/>
            <person name="Lipzen A."/>
            <person name="Chen C."/>
            <person name="Yan M."/>
            <person name="Daum C."/>
            <person name="Ng V."/>
            <person name="Clum A."/>
            <person name="Steindorff A."/>
            <person name="Ohm R.A."/>
            <person name="Martin F."/>
            <person name="Silar P."/>
            <person name="Natvig D.O."/>
            <person name="Lalanne C."/>
            <person name="Gautier V."/>
            <person name="Ament-Velasquez S.L."/>
            <person name="Kruys A."/>
            <person name="Hutchinson M.I."/>
            <person name="Powell A.J."/>
            <person name="Barry K."/>
            <person name="Miller A.N."/>
            <person name="Grigoriev I.V."/>
            <person name="Debuchy R."/>
            <person name="Gladieux P."/>
            <person name="Hiltunen Thoren M."/>
            <person name="Johannesson H."/>
        </authorList>
    </citation>
    <scope>NUCLEOTIDE SEQUENCE</scope>
    <source>
        <strain evidence="2">PSN293</strain>
    </source>
</reference>
<dbReference type="AlphaFoldDB" id="A0AAN7B067"/>
<evidence type="ECO:0008006" key="4">
    <source>
        <dbReference type="Google" id="ProtNLM"/>
    </source>
</evidence>
<reference evidence="2" key="2">
    <citation type="submission" date="2023-05" db="EMBL/GenBank/DDBJ databases">
        <authorList>
            <consortium name="Lawrence Berkeley National Laboratory"/>
            <person name="Steindorff A."/>
            <person name="Hensen N."/>
            <person name="Bonometti L."/>
            <person name="Westerberg I."/>
            <person name="Brannstrom I.O."/>
            <person name="Guillou S."/>
            <person name="Cros-Aarteil S."/>
            <person name="Calhoun S."/>
            <person name="Haridas S."/>
            <person name="Kuo A."/>
            <person name="Mondo S."/>
            <person name="Pangilinan J."/>
            <person name="Riley R."/>
            <person name="Labutti K."/>
            <person name="Andreopoulos B."/>
            <person name="Lipzen A."/>
            <person name="Chen C."/>
            <person name="Yanf M."/>
            <person name="Daum C."/>
            <person name="Ng V."/>
            <person name="Clum A."/>
            <person name="Ohm R."/>
            <person name="Martin F."/>
            <person name="Silar P."/>
            <person name="Natvig D."/>
            <person name="Lalanne C."/>
            <person name="Gautier V."/>
            <person name="Ament-Velasquez S.L."/>
            <person name="Kruys A."/>
            <person name="Hutchinson M.I."/>
            <person name="Powell A.J."/>
            <person name="Barry K."/>
            <person name="Miller A.N."/>
            <person name="Grigoriev I.V."/>
            <person name="Debuchy R."/>
            <person name="Gladieux P."/>
            <person name="Thoren M.H."/>
            <person name="Johannesson H."/>
        </authorList>
    </citation>
    <scope>NUCLEOTIDE SEQUENCE</scope>
    <source>
        <strain evidence="2">PSN293</strain>
    </source>
</reference>
<feature type="region of interest" description="Disordered" evidence="1">
    <location>
        <begin position="41"/>
        <end position="141"/>
    </location>
</feature>
<evidence type="ECO:0000313" key="2">
    <source>
        <dbReference type="EMBL" id="KAK4206048.1"/>
    </source>
</evidence>
<protein>
    <recommendedName>
        <fullName evidence="4">Gag protein</fullName>
    </recommendedName>
</protein>
<keyword evidence="3" id="KW-1185">Reference proteome</keyword>
<proteinExistence type="predicted"/>
<feature type="compositionally biased region" description="Acidic residues" evidence="1">
    <location>
        <begin position="108"/>
        <end position="132"/>
    </location>
</feature>
<evidence type="ECO:0000256" key="1">
    <source>
        <dbReference type="SAM" id="MobiDB-lite"/>
    </source>
</evidence>
<accession>A0AAN7B067</accession>
<sequence length="452" mass="52705">MSANNNNNGKNVFFNGPEDWPEWSLTFKRRAVDADIWKYLETKWPTAPKIPQYAQFEAKPRPEEQQPRQEPRNPSPARTRAAHGIAVPSRSKTPRRNYALIPGRSHTEDEEDEVGDGENNDGENNEDESEEVENSRLPTPRQIQLSDLTENGRMNYQDAMTRYRIKERQWETIQKDKKALSAWLFDTVHKDYLHLFEYKELEEIYSELEIVSKPFETRIGEQTREAYYKHLSSIKRFERKMGLWISLWQKSIKDATKYDLIDIYTPAAWCAHLRKALSEITEGKAWVMGEFAILEGRIKRGNLDHNSLAATMQSRLSGSPKAEQGRINAGFNTLGGYEEKGKKDKDRNKRKRGNEGSRYDSQDQERDRSAGGIPRNNNKKQRTDGITCDLCLAIGHSLDRCYYMYPENDPDLPDWWCNRPDSSQSRFIKKMLEKDADLADRVKKAREKRRMD</sequence>
<dbReference type="Proteomes" id="UP001301769">
    <property type="component" value="Unassembled WGS sequence"/>
</dbReference>
<feature type="compositionally biased region" description="Low complexity" evidence="1">
    <location>
        <begin position="1"/>
        <end position="16"/>
    </location>
</feature>
<feature type="region of interest" description="Disordered" evidence="1">
    <location>
        <begin position="1"/>
        <end position="20"/>
    </location>
</feature>
<dbReference type="EMBL" id="MU858532">
    <property type="protein sequence ID" value="KAK4206048.1"/>
    <property type="molecule type" value="Genomic_DNA"/>
</dbReference>
<organism evidence="2 3">
    <name type="scientific">Rhypophila decipiens</name>
    <dbReference type="NCBI Taxonomy" id="261697"/>
    <lineage>
        <taxon>Eukaryota</taxon>
        <taxon>Fungi</taxon>
        <taxon>Dikarya</taxon>
        <taxon>Ascomycota</taxon>
        <taxon>Pezizomycotina</taxon>
        <taxon>Sordariomycetes</taxon>
        <taxon>Sordariomycetidae</taxon>
        <taxon>Sordariales</taxon>
        <taxon>Naviculisporaceae</taxon>
        <taxon>Rhypophila</taxon>
    </lineage>
</organism>
<feature type="region of interest" description="Disordered" evidence="1">
    <location>
        <begin position="314"/>
        <end position="380"/>
    </location>
</feature>
<comment type="caution">
    <text evidence="2">The sequence shown here is derived from an EMBL/GenBank/DDBJ whole genome shotgun (WGS) entry which is preliminary data.</text>
</comment>
<gene>
    <name evidence="2" type="ORF">QBC37DRAFT_149319</name>
</gene>
<feature type="compositionally biased region" description="Basic and acidic residues" evidence="1">
    <location>
        <begin position="337"/>
        <end position="369"/>
    </location>
</feature>
<feature type="compositionally biased region" description="Basic and acidic residues" evidence="1">
    <location>
        <begin position="58"/>
        <end position="71"/>
    </location>
</feature>